<dbReference type="InterPro" id="IPR021457">
    <property type="entry name" value="DUF3108"/>
</dbReference>
<accession>A0A6S6SSN5</accession>
<feature type="chain" id="PRO_5027768990" description="FTP domain-containing protein" evidence="1">
    <location>
        <begin position="26"/>
        <end position="172"/>
    </location>
</feature>
<keyword evidence="1" id="KW-0732">Signal</keyword>
<evidence type="ECO:0008006" key="3">
    <source>
        <dbReference type="Google" id="ProtNLM"/>
    </source>
</evidence>
<dbReference type="AlphaFoldDB" id="A0A6S6SSN5"/>
<feature type="non-terminal residue" evidence="2">
    <location>
        <position position="172"/>
    </location>
</feature>
<reference evidence="2" key="1">
    <citation type="submission" date="2020-01" db="EMBL/GenBank/DDBJ databases">
        <authorList>
            <person name="Meier V. D."/>
            <person name="Meier V D."/>
        </authorList>
    </citation>
    <scope>NUCLEOTIDE SEQUENCE</scope>
    <source>
        <strain evidence="2">HLG_WM_MAG_08</strain>
    </source>
</reference>
<evidence type="ECO:0000313" key="2">
    <source>
        <dbReference type="EMBL" id="CAA6806017.1"/>
    </source>
</evidence>
<sequence>MKNIIKTLASLGLLGTLFISQNLLAAPQAFQANYAVMKSGISLGDMNANLVYSNNQYTYLKQTKANGIAAFLSGDTLTERSSGMQQGALLKARQYLHHHKNKRKDRRDQFSFVTPTQVKGQYKNAGYSLTVPNGTLDPALLELRIMDDLKANRPLNYRVTEKGKLKDYRFQR</sequence>
<protein>
    <recommendedName>
        <fullName evidence="3">FTP domain-containing protein</fullName>
    </recommendedName>
</protein>
<organism evidence="2">
    <name type="scientific">uncultured Thiotrichaceae bacterium</name>
    <dbReference type="NCBI Taxonomy" id="298394"/>
    <lineage>
        <taxon>Bacteria</taxon>
        <taxon>Pseudomonadati</taxon>
        <taxon>Pseudomonadota</taxon>
        <taxon>Gammaproteobacteria</taxon>
        <taxon>Thiotrichales</taxon>
        <taxon>Thiotrichaceae</taxon>
        <taxon>environmental samples</taxon>
    </lineage>
</organism>
<proteinExistence type="predicted"/>
<dbReference type="EMBL" id="CACVAV010000098">
    <property type="protein sequence ID" value="CAA6806017.1"/>
    <property type="molecule type" value="Genomic_DNA"/>
</dbReference>
<name>A0A6S6SSN5_9GAMM</name>
<evidence type="ECO:0000256" key="1">
    <source>
        <dbReference type="SAM" id="SignalP"/>
    </source>
</evidence>
<dbReference type="Pfam" id="PF11306">
    <property type="entry name" value="DUF3108"/>
    <property type="match status" value="1"/>
</dbReference>
<feature type="signal peptide" evidence="1">
    <location>
        <begin position="1"/>
        <end position="25"/>
    </location>
</feature>
<gene>
    <name evidence="2" type="ORF">HELGO_WM78918</name>
</gene>